<organism evidence="1">
    <name type="scientific">bioreactor metagenome</name>
    <dbReference type="NCBI Taxonomy" id="1076179"/>
    <lineage>
        <taxon>unclassified sequences</taxon>
        <taxon>metagenomes</taxon>
        <taxon>ecological metagenomes</taxon>
    </lineage>
</organism>
<proteinExistence type="predicted"/>
<evidence type="ECO:0000313" key="1">
    <source>
        <dbReference type="EMBL" id="MPM88638.1"/>
    </source>
</evidence>
<accession>A0A645DHZ9</accession>
<name>A0A645DHZ9_9ZZZZ</name>
<protein>
    <submittedName>
        <fullName evidence="1">Uncharacterized protein</fullName>
    </submittedName>
</protein>
<reference evidence="1" key="1">
    <citation type="submission" date="2019-08" db="EMBL/GenBank/DDBJ databases">
        <authorList>
            <person name="Kucharzyk K."/>
            <person name="Murdoch R.W."/>
            <person name="Higgins S."/>
            <person name="Loffler F."/>
        </authorList>
    </citation>
    <scope>NUCLEOTIDE SEQUENCE</scope>
</reference>
<gene>
    <name evidence="1" type="ORF">SDC9_135742</name>
</gene>
<sequence>MFAHFAFQAVNVFIGVIFVHNVHREAANLNFLPIDILCVVNPLTDFPTNQVQLRPQIFILPGRGRS</sequence>
<dbReference type="AlphaFoldDB" id="A0A645DHZ9"/>
<comment type="caution">
    <text evidence="1">The sequence shown here is derived from an EMBL/GenBank/DDBJ whole genome shotgun (WGS) entry which is preliminary data.</text>
</comment>
<dbReference type="EMBL" id="VSSQ01036226">
    <property type="protein sequence ID" value="MPM88638.1"/>
    <property type="molecule type" value="Genomic_DNA"/>
</dbReference>